<evidence type="ECO:0000313" key="1">
    <source>
        <dbReference type="EMBL" id="NHR07442.1"/>
    </source>
</evidence>
<evidence type="ECO:0000313" key="2">
    <source>
        <dbReference type="Proteomes" id="UP001515641"/>
    </source>
</evidence>
<sequence>MHVKHQSNSSLIFLAVERFGKLVKWGSRLTFVEFGKRIQKFAKDEHSQQLAELIGKTDGQIWRGLSGIQLSWKGL</sequence>
<gene>
    <name evidence="1" type="ORF">HA052_19815</name>
</gene>
<comment type="caution">
    <text evidence="1">The sequence shown here is derived from an EMBL/GenBank/DDBJ whole genome shotgun (WGS) entry which is preliminary data.</text>
</comment>
<accession>A0ABX0LJS0</accession>
<dbReference type="RefSeq" id="WP_166453250.1">
    <property type="nucleotide sequence ID" value="NZ_JAAOMA010000034.1"/>
</dbReference>
<protein>
    <submittedName>
        <fullName evidence="1">Uncharacterized protein</fullName>
    </submittedName>
</protein>
<keyword evidence="2" id="KW-1185">Reference proteome</keyword>
<organism evidence="1 2">
    <name type="scientific">Chromobacterium fluminis</name>
    <dbReference type="NCBI Taxonomy" id="3044269"/>
    <lineage>
        <taxon>Bacteria</taxon>
        <taxon>Pseudomonadati</taxon>
        <taxon>Pseudomonadota</taxon>
        <taxon>Betaproteobacteria</taxon>
        <taxon>Neisseriales</taxon>
        <taxon>Chromobacteriaceae</taxon>
        <taxon>Chromobacterium</taxon>
    </lineage>
</organism>
<name>A0ABX0LJS0_9NEIS</name>
<proteinExistence type="predicted"/>
<dbReference type="EMBL" id="JAAOMA010000034">
    <property type="protein sequence ID" value="NHR07442.1"/>
    <property type="molecule type" value="Genomic_DNA"/>
</dbReference>
<reference evidence="1 2" key="1">
    <citation type="submission" date="2020-03" db="EMBL/GenBank/DDBJ databases">
        <title>Draft genome sequence of environmentally isolated cultures.</title>
        <authorList>
            <person name="Wilson H.S."/>
            <person name="De Leon M.E."/>
        </authorList>
    </citation>
    <scope>NUCLEOTIDE SEQUENCE [LARGE SCALE GENOMIC DNA]</scope>
    <source>
        <strain evidence="1 2">HSC-31F16</strain>
    </source>
</reference>
<dbReference type="Proteomes" id="UP001515641">
    <property type="component" value="Unassembled WGS sequence"/>
</dbReference>